<evidence type="ECO:0000256" key="8">
    <source>
        <dbReference type="PIRSR" id="PIRSR001589-1"/>
    </source>
</evidence>
<comment type="catalytic activity">
    <reaction evidence="7">
        <text>L-aspartate + L-glutamine + ATP + H2O = L-asparagine + L-glutamate + AMP + diphosphate + H(+)</text>
        <dbReference type="Rhea" id="RHEA:12228"/>
        <dbReference type="ChEBI" id="CHEBI:15377"/>
        <dbReference type="ChEBI" id="CHEBI:15378"/>
        <dbReference type="ChEBI" id="CHEBI:29985"/>
        <dbReference type="ChEBI" id="CHEBI:29991"/>
        <dbReference type="ChEBI" id="CHEBI:30616"/>
        <dbReference type="ChEBI" id="CHEBI:33019"/>
        <dbReference type="ChEBI" id="CHEBI:58048"/>
        <dbReference type="ChEBI" id="CHEBI:58359"/>
        <dbReference type="ChEBI" id="CHEBI:456215"/>
        <dbReference type="EC" id="6.3.5.4"/>
    </reaction>
</comment>
<dbReference type="InterPro" id="IPR033738">
    <property type="entry name" value="AsnB_N"/>
</dbReference>
<dbReference type="Gene3D" id="3.60.20.10">
    <property type="entry name" value="Glutamine Phosphoribosylpyrophosphate, subunit 1, domain 1"/>
    <property type="match status" value="1"/>
</dbReference>
<dbReference type="Pfam" id="PF00733">
    <property type="entry name" value="Asn_synthase"/>
    <property type="match status" value="1"/>
</dbReference>
<keyword evidence="6 8" id="KW-0315">Glutamine amidotransferase</keyword>
<evidence type="ECO:0000259" key="11">
    <source>
        <dbReference type="PROSITE" id="PS51278"/>
    </source>
</evidence>
<feature type="binding site" evidence="9">
    <location>
        <position position="97"/>
    </location>
    <ligand>
        <name>L-glutamine</name>
        <dbReference type="ChEBI" id="CHEBI:58359"/>
    </ligand>
</feature>
<evidence type="ECO:0000256" key="1">
    <source>
        <dbReference type="ARBA" id="ARBA00005187"/>
    </source>
</evidence>
<feature type="site" description="Important for beta-aspartyl-AMP intermediate formation" evidence="10">
    <location>
        <position position="364"/>
    </location>
</feature>
<dbReference type="CDD" id="cd00712">
    <property type="entry name" value="AsnB"/>
    <property type="match status" value="1"/>
</dbReference>
<dbReference type="EC" id="6.3.5.4" evidence="3"/>
<organism evidence="12 13">
    <name type="scientific">Segatella buccae</name>
    <dbReference type="NCBI Taxonomy" id="28126"/>
    <lineage>
        <taxon>Bacteria</taxon>
        <taxon>Pseudomonadati</taxon>
        <taxon>Bacteroidota</taxon>
        <taxon>Bacteroidia</taxon>
        <taxon>Bacteroidales</taxon>
        <taxon>Prevotellaceae</taxon>
        <taxon>Segatella</taxon>
    </lineage>
</organism>
<dbReference type="InterPro" id="IPR001962">
    <property type="entry name" value="Asn_synthase"/>
</dbReference>
<dbReference type="InterPro" id="IPR051786">
    <property type="entry name" value="ASN_synthetase/amidase"/>
</dbReference>
<evidence type="ECO:0000313" key="12">
    <source>
        <dbReference type="EMBL" id="SUB96791.1"/>
    </source>
</evidence>
<dbReference type="PIRSF" id="PIRSF001589">
    <property type="entry name" value="Asn_synthetase_glu-h"/>
    <property type="match status" value="1"/>
</dbReference>
<sequence>MCGICGYIDEKLSLETTTEMVAMMKHRGPDHQEARNYPRNDCSLGHARLSIIDLSDAANQPMEYAGLAIVFNGEVYNFKDIRHELEKCGHHFLLDSDTEVILHAYKEWGDKCVDKFVGMFAFAILDTASNELTLFRDRAGVKPLYYYVKDGVFLFASELKAFYKYPAFVKSLDHHAAALYFKYGYVPAPYAIFKNTFKLRAGHILKYNISDRTFRITKYWDVLDYYQQPRLDISYETAKEEMERILRSAFNYRMISDVPVGIFLSGGYDSTGLAAILQADRTERLKTFTIGFPTGTNEAPAAREIAALLGTEHTEYICTEKECKEIIPELPFFFDEPFADNSAVPTILVSRVAGEKVKVALSADGGDETFAGYNRYAGLASVMKYMRLLKGLRGNGMSHVVNTLTEALARPYSFLHEKGETLAAILRTPQAFRTAVATEGGSYSTLAKSVYGELLRLPYPIPVFMPDERMFGDAISVAMAMDYINYMADDILVKVDRAAMSVSLESREPLIDHRIIEFAARLPLDYKFKDGVQKRIYRDIVYKYIPKQMLDRPKTGFMMPVDGWLRSDLKYLIEEHINDRALDMEIFNVTNVLKIKDLFYDSKLGHENKVIWRLLMFQMWKEKNM</sequence>
<dbReference type="GO" id="GO:0005829">
    <property type="term" value="C:cytosol"/>
    <property type="evidence" value="ECO:0007669"/>
    <property type="project" value="TreeGrafter"/>
</dbReference>
<evidence type="ECO:0000256" key="4">
    <source>
        <dbReference type="ARBA" id="ARBA00022741"/>
    </source>
</evidence>
<evidence type="ECO:0000256" key="7">
    <source>
        <dbReference type="ARBA" id="ARBA00048741"/>
    </source>
</evidence>
<dbReference type="InterPro" id="IPR029055">
    <property type="entry name" value="Ntn_hydrolases_N"/>
</dbReference>
<feature type="active site" description="For GATase activity" evidence="8">
    <location>
        <position position="2"/>
    </location>
</feature>
<feature type="binding site" evidence="9">
    <location>
        <position position="290"/>
    </location>
    <ligand>
        <name>ATP</name>
        <dbReference type="ChEBI" id="CHEBI:30616"/>
    </ligand>
</feature>
<comment type="caution">
    <text evidence="12">The sequence shown here is derived from an EMBL/GenBank/DDBJ whole genome shotgun (WGS) entry which is preliminary data.</text>
</comment>
<keyword evidence="12" id="KW-0436">Ligase</keyword>
<keyword evidence="4 9" id="KW-0547">Nucleotide-binding</keyword>
<keyword evidence="8" id="KW-0061">Asparagine biosynthesis</keyword>
<name>A0AAQ1UP47_9BACT</name>
<dbReference type="Pfam" id="PF13522">
    <property type="entry name" value="GATase_6"/>
    <property type="match status" value="1"/>
</dbReference>
<dbReference type="EMBL" id="UGTJ01000002">
    <property type="protein sequence ID" value="SUB96791.1"/>
    <property type="molecule type" value="Genomic_DNA"/>
</dbReference>
<dbReference type="PANTHER" id="PTHR43284">
    <property type="entry name" value="ASPARAGINE SYNTHETASE (GLUTAMINE-HYDROLYZING)"/>
    <property type="match status" value="1"/>
</dbReference>
<dbReference type="NCBIfam" id="TIGR01536">
    <property type="entry name" value="asn_synth_AEB"/>
    <property type="match status" value="1"/>
</dbReference>
<dbReference type="AlphaFoldDB" id="A0AAQ1UP47"/>
<dbReference type="CDD" id="cd01991">
    <property type="entry name" value="Asn_synthase_B_C"/>
    <property type="match status" value="1"/>
</dbReference>
<dbReference type="GO" id="GO:0006529">
    <property type="term" value="P:asparagine biosynthetic process"/>
    <property type="evidence" value="ECO:0007669"/>
    <property type="project" value="UniProtKB-KW"/>
</dbReference>
<dbReference type="Proteomes" id="UP000255283">
    <property type="component" value="Unassembled WGS sequence"/>
</dbReference>
<gene>
    <name evidence="12" type="primary">asnB_2</name>
    <name evidence="12" type="ORF">NCTC13063_02567</name>
</gene>
<dbReference type="PROSITE" id="PS51278">
    <property type="entry name" value="GATASE_TYPE_2"/>
    <property type="match status" value="1"/>
</dbReference>
<evidence type="ECO:0000256" key="9">
    <source>
        <dbReference type="PIRSR" id="PIRSR001589-2"/>
    </source>
</evidence>
<dbReference type="RefSeq" id="WP_115154398.1">
    <property type="nucleotide sequence ID" value="NZ_DBFWLE010000012.1"/>
</dbReference>
<dbReference type="PANTHER" id="PTHR43284:SF1">
    <property type="entry name" value="ASPARAGINE SYNTHETASE"/>
    <property type="match status" value="1"/>
</dbReference>
<dbReference type="GO" id="GO:0004066">
    <property type="term" value="F:asparagine synthase (glutamine-hydrolyzing) activity"/>
    <property type="evidence" value="ECO:0007669"/>
    <property type="project" value="UniProtKB-EC"/>
</dbReference>
<dbReference type="InterPro" id="IPR017932">
    <property type="entry name" value="GATase_2_dom"/>
</dbReference>
<evidence type="ECO:0000256" key="10">
    <source>
        <dbReference type="PIRSR" id="PIRSR001589-3"/>
    </source>
</evidence>
<comment type="similarity">
    <text evidence="2">Belongs to the asparagine synthetase family.</text>
</comment>
<keyword evidence="8" id="KW-0028">Amino-acid biosynthesis</keyword>
<dbReference type="GO" id="GO:0005524">
    <property type="term" value="F:ATP binding"/>
    <property type="evidence" value="ECO:0007669"/>
    <property type="project" value="UniProtKB-KW"/>
</dbReference>
<reference evidence="12 13" key="1">
    <citation type="submission" date="2018-06" db="EMBL/GenBank/DDBJ databases">
        <authorList>
            <consortium name="Pathogen Informatics"/>
            <person name="Doyle S."/>
        </authorList>
    </citation>
    <scope>NUCLEOTIDE SEQUENCE [LARGE SCALE GENOMIC DNA]</scope>
    <source>
        <strain evidence="12 13">NCTC13063</strain>
    </source>
</reference>
<evidence type="ECO:0000256" key="6">
    <source>
        <dbReference type="ARBA" id="ARBA00022962"/>
    </source>
</evidence>
<dbReference type="InterPro" id="IPR014729">
    <property type="entry name" value="Rossmann-like_a/b/a_fold"/>
</dbReference>
<comment type="pathway">
    <text evidence="1">Amino-acid biosynthesis; L-asparagine biosynthesis; L-asparagine from L-aspartate (L-Gln route): step 1/1.</text>
</comment>
<evidence type="ECO:0000256" key="5">
    <source>
        <dbReference type="ARBA" id="ARBA00022840"/>
    </source>
</evidence>
<protein>
    <recommendedName>
        <fullName evidence="3">asparagine synthase (glutamine-hydrolyzing)</fullName>
        <ecNumber evidence="3">6.3.5.4</ecNumber>
    </recommendedName>
</protein>
<evidence type="ECO:0000256" key="3">
    <source>
        <dbReference type="ARBA" id="ARBA00012737"/>
    </source>
</evidence>
<proteinExistence type="inferred from homology"/>
<dbReference type="SUPFAM" id="SSF56235">
    <property type="entry name" value="N-terminal nucleophile aminohydrolases (Ntn hydrolases)"/>
    <property type="match status" value="1"/>
</dbReference>
<keyword evidence="5 9" id="KW-0067">ATP-binding</keyword>
<accession>A0AAQ1UP47</accession>
<dbReference type="InterPro" id="IPR006426">
    <property type="entry name" value="Asn_synth_AEB"/>
</dbReference>
<evidence type="ECO:0000256" key="2">
    <source>
        <dbReference type="ARBA" id="ARBA00005752"/>
    </source>
</evidence>
<dbReference type="Gene3D" id="3.40.50.620">
    <property type="entry name" value="HUPs"/>
    <property type="match status" value="1"/>
</dbReference>
<feature type="domain" description="Glutamine amidotransferase type-2" evidence="11">
    <location>
        <begin position="2"/>
        <end position="210"/>
    </location>
</feature>
<dbReference type="SUPFAM" id="SSF52402">
    <property type="entry name" value="Adenine nucleotide alpha hydrolases-like"/>
    <property type="match status" value="1"/>
</dbReference>
<evidence type="ECO:0000313" key="13">
    <source>
        <dbReference type="Proteomes" id="UP000255283"/>
    </source>
</evidence>